<dbReference type="Gene3D" id="3.30.200.20">
    <property type="entry name" value="Phosphorylase Kinase, domain 1"/>
    <property type="match status" value="1"/>
</dbReference>
<dbReference type="VEuPathDB" id="FungiDB:ASPZODRAFT_105245"/>
<dbReference type="OrthoDB" id="2831558at2759"/>
<feature type="domain" description="Aminoglycoside phosphotransferase" evidence="7">
    <location>
        <begin position="73"/>
        <end position="337"/>
    </location>
</feature>
<accession>A0A1L9S5T5</accession>
<evidence type="ECO:0000256" key="2">
    <source>
        <dbReference type="ARBA" id="ARBA00005543"/>
    </source>
</evidence>
<comment type="subcellular location">
    <subcellularLocation>
        <location evidence="1">Mitochondrion</location>
    </subcellularLocation>
</comment>
<dbReference type="EMBL" id="KV878359">
    <property type="protein sequence ID" value="OJJ42503.1"/>
    <property type="molecule type" value="Genomic_DNA"/>
</dbReference>
<evidence type="ECO:0000256" key="1">
    <source>
        <dbReference type="ARBA" id="ARBA00004173"/>
    </source>
</evidence>
<evidence type="ECO:0000256" key="5">
    <source>
        <dbReference type="ARBA" id="ARBA00023128"/>
    </source>
</evidence>
<dbReference type="GeneID" id="34607358"/>
<comment type="similarity">
    <text evidence="2">Belongs to the AIM9 family.</text>
</comment>
<proteinExistence type="inferred from homology"/>
<keyword evidence="5" id="KW-0496">Mitochondrion</keyword>
<dbReference type="Proteomes" id="UP000184188">
    <property type="component" value="Unassembled WGS sequence"/>
</dbReference>
<dbReference type="AlphaFoldDB" id="A0A1L9S5T5"/>
<sequence length="543" mass="61364">MMIAQPFSTMRERASKTVFSNCDAEELFTYSAQRWLWDEPAQLQRRYVRFNLDALVEIAEKAAGDDAVCVQVSKLPEGNFNKTFLAKMQDGKQLVVKIPNPNAGPGHYTTASEVASMEYVRKLGIPVPKVLGYCSRPSESKLGAEYIVMEKAPGVELGRRWDQLKARDKLSIVKQLAGITCTLAQSRFPCYGSLYKRRDVAPSESIPVDDEFAIGPTVGRAWFDDRRGEVDVPRGPWPSADSVIKALVQRETKCLETFPTFPRDRQQGIFSGPGGYHPSKEAKLSVLQDLIKVSPYLIPRGEALSAGMIWHNDLHTENIFIDNVDCRITSIIDWQGVPIYPMFLATHHPSLIDYEGPKPEGFVSPTLPDNLDTLDPEAKKAAKELFLCQSLWLSYEIEVQRAVPNLLHTFRHRDTLPGQILGITGSIYDDGEAYVQRLLTEVTKADVWKQIVGEDNIPCPLHYSKQDMAKQQSEYAKWERDVEYKARVLDALGVYTGWNGAVSPKDYDQMAQRLAVVKEQFLARESANDQERALWEEVWPFRS</sequence>
<dbReference type="Pfam" id="PF01636">
    <property type="entry name" value="APH"/>
    <property type="match status" value="1"/>
</dbReference>
<organism evidence="8 9">
    <name type="scientific">Penicilliopsis zonata CBS 506.65</name>
    <dbReference type="NCBI Taxonomy" id="1073090"/>
    <lineage>
        <taxon>Eukaryota</taxon>
        <taxon>Fungi</taxon>
        <taxon>Dikarya</taxon>
        <taxon>Ascomycota</taxon>
        <taxon>Pezizomycotina</taxon>
        <taxon>Eurotiomycetes</taxon>
        <taxon>Eurotiomycetidae</taxon>
        <taxon>Eurotiales</taxon>
        <taxon>Aspergillaceae</taxon>
        <taxon>Penicilliopsis</taxon>
    </lineage>
</organism>
<dbReference type="GO" id="GO:0005739">
    <property type="term" value="C:mitochondrion"/>
    <property type="evidence" value="ECO:0007669"/>
    <property type="project" value="UniProtKB-SubCell"/>
</dbReference>
<evidence type="ECO:0000256" key="3">
    <source>
        <dbReference type="ARBA" id="ARBA00016197"/>
    </source>
</evidence>
<dbReference type="SUPFAM" id="SSF56112">
    <property type="entry name" value="Protein kinase-like (PK-like)"/>
    <property type="match status" value="1"/>
</dbReference>
<protein>
    <recommendedName>
        <fullName evidence="3">Altered inheritance of mitochondria protein 9, mitochondrial</fullName>
    </recommendedName>
    <alternativeName>
        <fullName evidence="6">Found in mitochondrial proteome protein 29</fullName>
    </alternativeName>
</protein>
<keyword evidence="9" id="KW-1185">Reference proteome</keyword>
<dbReference type="PANTHER" id="PTHR36091">
    <property type="entry name" value="ALTERED INHERITANCE OF MITOCHONDRIA PROTEIN 9, MITOCHONDRIAL"/>
    <property type="match status" value="1"/>
</dbReference>
<evidence type="ECO:0000256" key="6">
    <source>
        <dbReference type="ARBA" id="ARBA00031849"/>
    </source>
</evidence>
<dbReference type="PANTHER" id="PTHR36091:SF1">
    <property type="entry name" value="ALTERED INHERITANCE OF MITOCHONDRIA PROTEIN 9, MITOCHONDRIAL"/>
    <property type="match status" value="1"/>
</dbReference>
<evidence type="ECO:0000259" key="7">
    <source>
        <dbReference type="Pfam" id="PF01636"/>
    </source>
</evidence>
<name>A0A1L9S5T5_9EURO</name>
<dbReference type="InterPro" id="IPR002575">
    <property type="entry name" value="Aminoglycoside_PTrfase"/>
</dbReference>
<evidence type="ECO:0000313" key="8">
    <source>
        <dbReference type="EMBL" id="OJJ42503.1"/>
    </source>
</evidence>
<evidence type="ECO:0000256" key="4">
    <source>
        <dbReference type="ARBA" id="ARBA00022946"/>
    </source>
</evidence>
<keyword evidence="4" id="KW-0809">Transit peptide</keyword>
<evidence type="ECO:0000313" key="9">
    <source>
        <dbReference type="Proteomes" id="UP000184188"/>
    </source>
</evidence>
<dbReference type="InterPro" id="IPR051035">
    <property type="entry name" value="Mito_inheritance_9"/>
</dbReference>
<dbReference type="RefSeq" id="XP_022577013.1">
    <property type="nucleotide sequence ID" value="XM_022720893.1"/>
</dbReference>
<gene>
    <name evidence="8" type="ORF">ASPZODRAFT_105245</name>
</gene>
<dbReference type="InterPro" id="IPR011009">
    <property type="entry name" value="Kinase-like_dom_sf"/>
</dbReference>
<reference evidence="9" key="1">
    <citation type="journal article" date="2017" name="Genome Biol.">
        <title>Comparative genomics reveals high biological diversity and specific adaptations in the industrially and medically important fungal genus Aspergillus.</title>
        <authorList>
            <person name="de Vries R.P."/>
            <person name="Riley R."/>
            <person name="Wiebenga A."/>
            <person name="Aguilar-Osorio G."/>
            <person name="Amillis S."/>
            <person name="Uchima C.A."/>
            <person name="Anderluh G."/>
            <person name="Asadollahi M."/>
            <person name="Askin M."/>
            <person name="Barry K."/>
            <person name="Battaglia E."/>
            <person name="Bayram O."/>
            <person name="Benocci T."/>
            <person name="Braus-Stromeyer S.A."/>
            <person name="Caldana C."/>
            <person name="Canovas D."/>
            <person name="Cerqueira G.C."/>
            <person name="Chen F."/>
            <person name="Chen W."/>
            <person name="Choi C."/>
            <person name="Clum A."/>
            <person name="Dos Santos R.A."/>
            <person name="Damasio A.R."/>
            <person name="Diallinas G."/>
            <person name="Emri T."/>
            <person name="Fekete E."/>
            <person name="Flipphi M."/>
            <person name="Freyberg S."/>
            <person name="Gallo A."/>
            <person name="Gournas C."/>
            <person name="Habgood R."/>
            <person name="Hainaut M."/>
            <person name="Harispe M.L."/>
            <person name="Henrissat B."/>
            <person name="Hilden K.S."/>
            <person name="Hope R."/>
            <person name="Hossain A."/>
            <person name="Karabika E."/>
            <person name="Karaffa L."/>
            <person name="Karanyi Z."/>
            <person name="Krasevec N."/>
            <person name="Kuo A."/>
            <person name="Kusch H."/>
            <person name="LaButti K."/>
            <person name="Lagendijk E.L."/>
            <person name="Lapidus A."/>
            <person name="Levasseur A."/>
            <person name="Lindquist E."/>
            <person name="Lipzen A."/>
            <person name="Logrieco A.F."/>
            <person name="MacCabe A."/>
            <person name="Maekelae M.R."/>
            <person name="Malavazi I."/>
            <person name="Melin P."/>
            <person name="Meyer V."/>
            <person name="Mielnichuk N."/>
            <person name="Miskei M."/>
            <person name="Molnar A.P."/>
            <person name="Mule G."/>
            <person name="Ngan C.Y."/>
            <person name="Orejas M."/>
            <person name="Orosz E."/>
            <person name="Ouedraogo J.P."/>
            <person name="Overkamp K.M."/>
            <person name="Park H.-S."/>
            <person name="Perrone G."/>
            <person name="Piumi F."/>
            <person name="Punt P.J."/>
            <person name="Ram A.F."/>
            <person name="Ramon A."/>
            <person name="Rauscher S."/>
            <person name="Record E."/>
            <person name="Riano-Pachon D.M."/>
            <person name="Robert V."/>
            <person name="Roehrig J."/>
            <person name="Ruller R."/>
            <person name="Salamov A."/>
            <person name="Salih N.S."/>
            <person name="Samson R.A."/>
            <person name="Sandor E."/>
            <person name="Sanguinetti M."/>
            <person name="Schuetze T."/>
            <person name="Sepcic K."/>
            <person name="Shelest E."/>
            <person name="Sherlock G."/>
            <person name="Sophianopoulou V."/>
            <person name="Squina F.M."/>
            <person name="Sun H."/>
            <person name="Susca A."/>
            <person name="Todd R.B."/>
            <person name="Tsang A."/>
            <person name="Unkles S.E."/>
            <person name="van de Wiele N."/>
            <person name="van Rossen-Uffink D."/>
            <person name="Oliveira J.V."/>
            <person name="Vesth T.C."/>
            <person name="Visser J."/>
            <person name="Yu J.-H."/>
            <person name="Zhou M."/>
            <person name="Andersen M.R."/>
            <person name="Archer D.B."/>
            <person name="Baker S.E."/>
            <person name="Benoit I."/>
            <person name="Brakhage A.A."/>
            <person name="Braus G.H."/>
            <person name="Fischer R."/>
            <person name="Frisvad J.C."/>
            <person name="Goldman G.H."/>
            <person name="Houbraken J."/>
            <person name="Oakley B."/>
            <person name="Pocsi I."/>
            <person name="Scazzocchio C."/>
            <person name="Seiboth B."/>
            <person name="vanKuyk P.A."/>
            <person name="Wortman J."/>
            <person name="Dyer P.S."/>
            <person name="Grigoriev I.V."/>
        </authorList>
    </citation>
    <scope>NUCLEOTIDE SEQUENCE [LARGE SCALE GENOMIC DNA]</scope>
    <source>
        <strain evidence="9">CBS 506.65</strain>
    </source>
</reference>